<dbReference type="GeneID" id="31365613"/>
<evidence type="ECO:0000256" key="4">
    <source>
        <dbReference type="SAM" id="Phobius"/>
    </source>
</evidence>
<feature type="compositionally biased region" description="Gly residues" evidence="3">
    <location>
        <begin position="23"/>
        <end position="32"/>
    </location>
</feature>
<comment type="caution">
    <text evidence="6">The sequence shown here is derived from an EMBL/GenBank/DDBJ whole genome shotgun (WGS) entry which is preliminary data.</text>
</comment>
<dbReference type="CDD" id="cd04301">
    <property type="entry name" value="NAT_SF"/>
    <property type="match status" value="1"/>
</dbReference>
<accession>D3BQF7</accession>
<reference evidence="6 7" key="1">
    <citation type="journal article" date="2011" name="Genome Res.">
        <title>Phylogeny-wide analysis of social amoeba genomes highlights ancient origins for complex intercellular communication.</title>
        <authorList>
            <person name="Heidel A.J."/>
            <person name="Lawal H.M."/>
            <person name="Felder M."/>
            <person name="Schilde C."/>
            <person name="Helps N.R."/>
            <person name="Tunggal B."/>
            <person name="Rivero F."/>
            <person name="John U."/>
            <person name="Schleicher M."/>
            <person name="Eichinger L."/>
            <person name="Platzer M."/>
            <person name="Noegel A.A."/>
            <person name="Schaap P."/>
            <person name="Gloeckner G."/>
        </authorList>
    </citation>
    <scope>NUCLEOTIDE SEQUENCE [LARGE SCALE GENOMIC DNA]</scope>
    <source>
        <strain evidence="7">ATCC 26659 / Pp 5 / PN500</strain>
    </source>
</reference>
<name>D3BQF7_HETP5</name>
<dbReference type="InterPro" id="IPR012955">
    <property type="entry name" value="CASP_C"/>
</dbReference>
<keyword evidence="4" id="KW-1133">Transmembrane helix</keyword>
<dbReference type="STRING" id="670386.D3BQF7"/>
<dbReference type="EMBL" id="ADBJ01000047">
    <property type="protein sequence ID" value="EFA76377.1"/>
    <property type="molecule type" value="Genomic_DNA"/>
</dbReference>
<dbReference type="Proteomes" id="UP000001396">
    <property type="component" value="Unassembled WGS sequence"/>
</dbReference>
<evidence type="ECO:0000256" key="2">
    <source>
        <dbReference type="SAM" id="Coils"/>
    </source>
</evidence>
<proteinExistence type="predicted"/>
<dbReference type="PANTHER" id="PTHR14043">
    <property type="entry name" value="CCAAT DISPLACEMENT PROTEIN-RELATED"/>
    <property type="match status" value="1"/>
</dbReference>
<feature type="region of interest" description="Disordered" evidence="3">
    <location>
        <begin position="601"/>
        <end position="638"/>
    </location>
</feature>
<evidence type="ECO:0000256" key="3">
    <source>
        <dbReference type="SAM" id="MobiDB-lite"/>
    </source>
</evidence>
<dbReference type="GO" id="GO:0006891">
    <property type="term" value="P:intra-Golgi vesicle-mediated transport"/>
    <property type="evidence" value="ECO:0007669"/>
    <property type="project" value="InterPro"/>
</dbReference>
<feature type="coiled-coil region" evidence="2">
    <location>
        <begin position="198"/>
        <end position="239"/>
    </location>
</feature>
<dbReference type="Pfam" id="PF00583">
    <property type="entry name" value="Acetyltransf_1"/>
    <property type="match status" value="1"/>
</dbReference>
<evidence type="ECO:0000259" key="5">
    <source>
        <dbReference type="PROSITE" id="PS51186"/>
    </source>
</evidence>
<dbReference type="InterPro" id="IPR016181">
    <property type="entry name" value="Acyl_CoA_acyltransferase"/>
</dbReference>
<keyword evidence="1 2" id="KW-0175">Coiled coil</keyword>
<dbReference type="PANTHER" id="PTHR14043:SF2">
    <property type="entry name" value="HOMEOBOX PROTEIN CUT"/>
    <property type="match status" value="1"/>
</dbReference>
<evidence type="ECO:0000256" key="1">
    <source>
        <dbReference type="ARBA" id="ARBA00023054"/>
    </source>
</evidence>
<keyword evidence="7" id="KW-1185">Reference proteome</keyword>
<feature type="region of interest" description="Disordered" evidence="3">
    <location>
        <begin position="384"/>
        <end position="426"/>
    </location>
</feature>
<dbReference type="Gene3D" id="3.40.630.30">
    <property type="match status" value="1"/>
</dbReference>
<evidence type="ECO:0000313" key="6">
    <source>
        <dbReference type="EMBL" id="EFA76377.1"/>
    </source>
</evidence>
<dbReference type="RefSeq" id="XP_020428509.1">
    <property type="nucleotide sequence ID" value="XM_020580924.1"/>
</dbReference>
<feature type="compositionally biased region" description="Polar residues" evidence="3">
    <location>
        <begin position="602"/>
        <end position="624"/>
    </location>
</feature>
<feature type="compositionally biased region" description="Basic and acidic residues" evidence="3">
    <location>
        <begin position="391"/>
        <end position="401"/>
    </location>
</feature>
<dbReference type="GO" id="GO:0000139">
    <property type="term" value="C:Golgi membrane"/>
    <property type="evidence" value="ECO:0007669"/>
    <property type="project" value="InterPro"/>
</dbReference>
<feature type="compositionally biased region" description="Gly residues" evidence="3">
    <location>
        <begin position="402"/>
        <end position="417"/>
    </location>
</feature>
<feature type="compositionally biased region" description="Polar residues" evidence="3">
    <location>
        <begin position="1"/>
        <end position="14"/>
    </location>
</feature>
<dbReference type="GO" id="GO:0016747">
    <property type="term" value="F:acyltransferase activity, transferring groups other than amino-acyl groups"/>
    <property type="evidence" value="ECO:0007669"/>
    <property type="project" value="InterPro"/>
</dbReference>
<dbReference type="InParanoid" id="D3BQF7"/>
<feature type="transmembrane region" description="Helical" evidence="4">
    <location>
        <begin position="477"/>
        <end position="495"/>
    </location>
</feature>
<keyword evidence="4" id="KW-0812">Transmembrane</keyword>
<dbReference type="InterPro" id="IPR000182">
    <property type="entry name" value="GNAT_dom"/>
</dbReference>
<organism evidence="6 7">
    <name type="scientific">Heterostelium pallidum (strain ATCC 26659 / Pp 5 / PN500)</name>
    <name type="common">Cellular slime mold</name>
    <name type="synonym">Polysphondylium pallidum</name>
    <dbReference type="NCBI Taxonomy" id="670386"/>
    <lineage>
        <taxon>Eukaryota</taxon>
        <taxon>Amoebozoa</taxon>
        <taxon>Evosea</taxon>
        <taxon>Eumycetozoa</taxon>
        <taxon>Dictyostelia</taxon>
        <taxon>Acytosteliales</taxon>
        <taxon>Acytosteliaceae</taxon>
        <taxon>Heterostelium</taxon>
    </lineage>
</organism>
<feature type="compositionally biased region" description="Low complexity" evidence="3">
    <location>
        <begin position="33"/>
        <end position="51"/>
    </location>
</feature>
<dbReference type="PROSITE" id="PS51186">
    <property type="entry name" value="GNAT"/>
    <property type="match status" value="1"/>
</dbReference>
<gene>
    <name evidence="6" type="primary">scdA</name>
    <name evidence="6" type="ORF">PPL_10142</name>
</gene>
<feature type="region of interest" description="Disordered" evidence="3">
    <location>
        <begin position="1"/>
        <end position="66"/>
    </location>
</feature>
<protein>
    <submittedName>
        <fullName evidence="6">C-terminal CASP domain-containing protein</fullName>
    </submittedName>
</protein>
<sequence>MSNQSVVTPNSPGVQSPPNNGIGTPGTPGGMTGSSNNNNTSTTNNNNNSNNSDDELSSKQSEVDMLTSEIDRISTKLSTLQAENSSIREESLKEKNSIQPLVKRIAELELELLQKDSEISKLNDQLIELKQSLKDEKSTLKEVLTQLDIEREKIEKMEKHIQNNPSPADYENVKRELATLQAIVGSDEVTNSNQQNVDKLMKEKNRQLENELTKLRLTAGTYETELDESRRRVQQLESIQIEQSQLIHRLEEDITTRGGSSMLNNGGLIGNSGNVNANQPQDLESLISQSTTPSLNQSLNNLPDSTSSQSTIVVQSKDDKMLDIVVGQRDRFKVKNLELEGEKSQLEKQLETCKLETSSLKQDNIKLYEKIRFLQSYDKNRGGGIITGNPKRAENSYDLERAGGGSSGSGGGSGGGRSNNTGGETEEKYGKLYEDSINPFLSFNKKEKYRRYKEMNTAERVILNTSRFFLSNKYSRLFLFIYSILLHLLVFITLYKLAVTTAEQHADDYVPGANNQFNIDTLINNQTNFFHQQKIQLISNSHLMTALILNTNFDHNPISLSKVETTTLTGVKTSQSSILLSGLLSSVATATTATYEPIIHGSSASNVPTSSETGSSPATDSNAWSLGGKRHQSKSELPGMSLDSNATVLREVFDPDDEGCIQALQLYALSFLSPYEPSERQIARLVRSHFYRIIVMEDHNKLVVACAFIVEHHEYNTYHIDYLCVRPGMRGAGHGGKFFQQLMTYLRYEQRYPMVTLESETKMVGWYLKLKVLHLNVESDSVEQDGETLRWWLLMVPLGDVINLQEGEDTPQQLIIVNSLSVTQVTQTTLQSLVKGLKMLLKIAAHELEAQIERVIPLMI</sequence>
<keyword evidence="4" id="KW-0472">Membrane</keyword>
<dbReference type="Pfam" id="PF08172">
    <property type="entry name" value="CASP_C"/>
    <property type="match status" value="1"/>
</dbReference>
<feature type="coiled-coil region" evidence="2">
    <location>
        <begin position="329"/>
        <end position="363"/>
    </location>
</feature>
<feature type="domain" description="N-acetyltransferase" evidence="5">
    <location>
        <begin position="651"/>
        <end position="796"/>
    </location>
</feature>
<evidence type="ECO:0000313" key="7">
    <source>
        <dbReference type="Proteomes" id="UP000001396"/>
    </source>
</evidence>
<dbReference type="AlphaFoldDB" id="D3BQF7"/>
<dbReference type="SUPFAM" id="SSF55729">
    <property type="entry name" value="Acyl-CoA N-acyltransferases (Nat)"/>
    <property type="match status" value="1"/>
</dbReference>